<dbReference type="SMART" id="SM00248">
    <property type="entry name" value="ANK"/>
    <property type="match status" value="7"/>
</dbReference>
<dbReference type="InterPro" id="IPR002110">
    <property type="entry name" value="Ankyrin_rpt"/>
</dbReference>
<dbReference type="KEGG" id="spar:SPRG_05889"/>
<dbReference type="PROSITE" id="PS50297">
    <property type="entry name" value="ANK_REP_REGION"/>
    <property type="match status" value="3"/>
</dbReference>
<feature type="repeat" description="ANK" evidence="3">
    <location>
        <begin position="220"/>
        <end position="252"/>
    </location>
</feature>
<dbReference type="VEuPathDB" id="FungiDB:SPRG_05889"/>
<dbReference type="OMA" id="HIAIHAC"/>
<feature type="repeat" description="ANK" evidence="3">
    <location>
        <begin position="287"/>
        <end position="319"/>
    </location>
</feature>
<dbReference type="RefSeq" id="XP_012199856.1">
    <property type="nucleotide sequence ID" value="XM_012344466.1"/>
</dbReference>
<evidence type="ECO:0000313" key="5">
    <source>
        <dbReference type="Proteomes" id="UP000030745"/>
    </source>
</evidence>
<proteinExistence type="predicted"/>
<sequence>MRPRTCSADRQCCRDLAQLVLAGDPNVVEAHIAIHACTVNHTVVCSSKHKLCVSPFCMRRAPRTSRLEQLPLPDRSTVCGLTLLQMAVLAADEAIAAVLLRAGALPNKCHSPHESALVLAITKRASAIIDLLLAHGAAVDEAVLAQAGSTGNTTLVRQLLSSHAHVPRLPALMATRDDTEMQRQFLHHCVSTGDVAGVQRFVADCGPGLVVDYRGDAYAVGDTLVHTACRMQQLDVLKYLLLLGVDVNARNAIGVAPLYICAATGALPFVEALVRASASVRGATGPNGDSALHVAVQENHFTIARLLVHAGADVNGPSATGDTPLHIASMHGHGPMVAYLLRKGADVSRENLRGETSLMKACQLGHATVVTLLERAHETPVDDENRSSSFVYYDVMRHTQRVHSI</sequence>
<dbReference type="EMBL" id="KK583206">
    <property type="protein sequence ID" value="KDO29353.1"/>
    <property type="molecule type" value="Genomic_DNA"/>
</dbReference>
<protein>
    <submittedName>
        <fullName evidence="4">Uncharacterized protein</fullName>
    </submittedName>
</protein>
<dbReference type="PROSITE" id="PS50088">
    <property type="entry name" value="ANK_REPEAT"/>
    <property type="match status" value="3"/>
</dbReference>
<evidence type="ECO:0000256" key="3">
    <source>
        <dbReference type="PROSITE-ProRule" id="PRU00023"/>
    </source>
</evidence>
<reference evidence="4 5" key="1">
    <citation type="journal article" date="2013" name="PLoS Genet.">
        <title>Distinctive expansion of potential virulence genes in the genome of the oomycete fish pathogen Saprolegnia parasitica.</title>
        <authorList>
            <person name="Jiang R.H."/>
            <person name="de Bruijn I."/>
            <person name="Haas B.J."/>
            <person name="Belmonte R."/>
            <person name="Lobach L."/>
            <person name="Christie J."/>
            <person name="van den Ackerveken G."/>
            <person name="Bottin A."/>
            <person name="Bulone V."/>
            <person name="Diaz-Moreno S.M."/>
            <person name="Dumas B."/>
            <person name="Fan L."/>
            <person name="Gaulin E."/>
            <person name="Govers F."/>
            <person name="Grenville-Briggs L.J."/>
            <person name="Horner N.R."/>
            <person name="Levin J.Z."/>
            <person name="Mammella M."/>
            <person name="Meijer H.J."/>
            <person name="Morris P."/>
            <person name="Nusbaum C."/>
            <person name="Oome S."/>
            <person name="Phillips A.J."/>
            <person name="van Rooyen D."/>
            <person name="Rzeszutek E."/>
            <person name="Saraiva M."/>
            <person name="Secombes C.J."/>
            <person name="Seidl M.F."/>
            <person name="Snel B."/>
            <person name="Stassen J.H."/>
            <person name="Sykes S."/>
            <person name="Tripathy S."/>
            <person name="van den Berg H."/>
            <person name="Vega-Arreguin J.C."/>
            <person name="Wawra S."/>
            <person name="Young S.K."/>
            <person name="Zeng Q."/>
            <person name="Dieguez-Uribeondo J."/>
            <person name="Russ C."/>
            <person name="Tyler B.M."/>
            <person name="van West P."/>
        </authorList>
    </citation>
    <scope>NUCLEOTIDE SEQUENCE [LARGE SCALE GENOMIC DNA]</scope>
    <source>
        <strain evidence="4 5">CBS 223.65</strain>
    </source>
</reference>
<dbReference type="Gene3D" id="1.25.40.20">
    <property type="entry name" value="Ankyrin repeat-containing domain"/>
    <property type="match status" value="4"/>
</dbReference>
<name>A0A067CFT3_SAPPC</name>
<evidence type="ECO:0000256" key="2">
    <source>
        <dbReference type="ARBA" id="ARBA00023043"/>
    </source>
</evidence>
<evidence type="ECO:0000313" key="4">
    <source>
        <dbReference type="EMBL" id="KDO29353.1"/>
    </source>
</evidence>
<keyword evidence="2 3" id="KW-0040">ANK repeat</keyword>
<dbReference type="Pfam" id="PF12796">
    <property type="entry name" value="Ank_2"/>
    <property type="match status" value="2"/>
</dbReference>
<evidence type="ECO:0000256" key="1">
    <source>
        <dbReference type="ARBA" id="ARBA00022737"/>
    </source>
</evidence>
<keyword evidence="5" id="KW-1185">Reference proteome</keyword>
<keyword evidence="1" id="KW-0677">Repeat</keyword>
<dbReference type="Proteomes" id="UP000030745">
    <property type="component" value="Unassembled WGS sequence"/>
</dbReference>
<accession>A0A067CFT3</accession>
<dbReference type="PANTHER" id="PTHR24198">
    <property type="entry name" value="ANKYRIN REPEAT AND PROTEIN KINASE DOMAIN-CONTAINING PROTEIN"/>
    <property type="match status" value="1"/>
</dbReference>
<dbReference type="GeneID" id="24128263"/>
<dbReference type="SUPFAM" id="SSF48403">
    <property type="entry name" value="Ankyrin repeat"/>
    <property type="match status" value="2"/>
</dbReference>
<dbReference type="AlphaFoldDB" id="A0A067CFT3"/>
<dbReference type="STRING" id="695850.A0A067CFT3"/>
<dbReference type="InterPro" id="IPR036770">
    <property type="entry name" value="Ankyrin_rpt-contain_sf"/>
</dbReference>
<feature type="repeat" description="ANK" evidence="3">
    <location>
        <begin position="320"/>
        <end position="352"/>
    </location>
</feature>
<dbReference type="OrthoDB" id="165259at2759"/>
<organism evidence="4 5">
    <name type="scientific">Saprolegnia parasitica (strain CBS 223.65)</name>
    <dbReference type="NCBI Taxonomy" id="695850"/>
    <lineage>
        <taxon>Eukaryota</taxon>
        <taxon>Sar</taxon>
        <taxon>Stramenopiles</taxon>
        <taxon>Oomycota</taxon>
        <taxon>Saprolegniomycetes</taxon>
        <taxon>Saprolegniales</taxon>
        <taxon>Saprolegniaceae</taxon>
        <taxon>Saprolegnia</taxon>
    </lineage>
</organism>
<gene>
    <name evidence="4" type="ORF">SPRG_05889</name>
</gene>
<dbReference type="PANTHER" id="PTHR24198:SF183">
    <property type="entry name" value="SUPPRESSOR_ENHANCER OF LIN-12"/>
    <property type="match status" value="1"/>
</dbReference>